<evidence type="ECO:0000313" key="8">
    <source>
        <dbReference type="Proteomes" id="UP000736335"/>
    </source>
</evidence>
<dbReference type="EC" id="2.1.1.22" evidence="2"/>
<comment type="similarity">
    <text evidence="1">Belongs to the carnosine N-methyltransferase family.</text>
</comment>
<evidence type="ECO:0000256" key="6">
    <source>
        <dbReference type="SAM" id="MobiDB-lite"/>
    </source>
</evidence>
<keyword evidence="4" id="KW-0808">Transferase</keyword>
<dbReference type="GO" id="GO:0030735">
    <property type="term" value="F:carnosine N-methyltransferase activity"/>
    <property type="evidence" value="ECO:0007669"/>
    <property type="project" value="UniProtKB-EC"/>
</dbReference>
<comment type="caution">
    <text evidence="7">The sequence shown here is derived from an EMBL/GenBank/DDBJ whole genome shotgun (WGS) entry which is preliminary data.</text>
</comment>
<feature type="region of interest" description="Disordered" evidence="6">
    <location>
        <begin position="85"/>
        <end position="139"/>
    </location>
</feature>
<dbReference type="EMBL" id="WIUZ02000014">
    <property type="protein sequence ID" value="KAF9781180.1"/>
    <property type="molecule type" value="Genomic_DNA"/>
</dbReference>
<organism evidence="7 8">
    <name type="scientific">Thelephora terrestris</name>
    <dbReference type="NCBI Taxonomy" id="56493"/>
    <lineage>
        <taxon>Eukaryota</taxon>
        <taxon>Fungi</taxon>
        <taxon>Dikarya</taxon>
        <taxon>Basidiomycota</taxon>
        <taxon>Agaricomycotina</taxon>
        <taxon>Agaricomycetes</taxon>
        <taxon>Thelephorales</taxon>
        <taxon>Thelephoraceae</taxon>
        <taxon>Thelephora</taxon>
    </lineage>
</organism>
<feature type="compositionally biased region" description="Basic and acidic residues" evidence="6">
    <location>
        <begin position="124"/>
        <end position="139"/>
    </location>
</feature>
<reference evidence="7" key="1">
    <citation type="journal article" date="2020" name="Nat. Commun.">
        <title>Large-scale genome sequencing of mycorrhizal fungi provides insights into the early evolution of symbiotic traits.</title>
        <authorList>
            <person name="Miyauchi S."/>
            <person name="Kiss E."/>
            <person name="Kuo A."/>
            <person name="Drula E."/>
            <person name="Kohler A."/>
            <person name="Sanchez-Garcia M."/>
            <person name="Morin E."/>
            <person name="Andreopoulos B."/>
            <person name="Barry K.W."/>
            <person name="Bonito G."/>
            <person name="Buee M."/>
            <person name="Carver A."/>
            <person name="Chen C."/>
            <person name="Cichocki N."/>
            <person name="Clum A."/>
            <person name="Culley D."/>
            <person name="Crous P.W."/>
            <person name="Fauchery L."/>
            <person name="Girlanda M."/>
            <person name="Hayes R.D."/>
            <person name="Keri Z."/>
            <person name="LaButti K."/>
            <person name="Lipzen A."/>
            <person name="Lombard V."/>
            <person name="Magnuson J."/>
            <person name="Maillard F."/>
            <person name="Murat C."/>
            <person name="Nolan M."/>
            <person name="Ohm R.A."/>
            <person name="Pangilinan J."/>
            <person name="Pereira M.F."/>
            <person name="Perotto S."/>
            <person name="Peter M."/>
            <person name="Pfister S."/>
            <person name="Riley R."/>
            <person name="Sitrit Y."/>
            <person name="Stielow J.B."/>
            <person name="Szollosi G."/>
            <person name="Zifcakova L."/>
            <person name="Stursova M."/>
            <person name="Spatafora J.W."/>
            <person name="Tedersoo L."/>
            <person name="Vaario L.M."/>
            <person name="Yamada A."/>
            <person name="Yan M."/>
            <person name="Wang P."/>
            <person name="Xu J."/>
            <person name="Bruns T."/>
            <person name="Baldrian P."/>
            <person name="Vilgalys R."/>
            <person name="Dunand C."/>
            <person name="Henrissat B."/>
            <person name="Grigoriev I.V."/>
            <person name="Hibbett D."/>
            <person name="Nagy L.G."/>
            <person name="Martin F.M."/>
        </authorList>
    </citation>
    <scope>NUCLEOTIDE SEQUENCE</scope>
    <source>
        <strain evidence="7">UH-Tt-Lm1</strain>
    </source>
</reference>
<evidence type="ECO:0000256" key="2">
    <source>
        <dbReference type="ARBA" id="ARBA00012003"/>
    </source>
</evidence>
<evidence type="ECO:0000256" key="5">
    <source>
        <dbReference type="ARBA" id="ARBA00022691"/>
    </source>
</evidence>
<dbReference type="Proteomes" id="UP000736335">
    <property type="component" value="Unassembled WGS sequence"/>
</dbReference>
<evidence type="ECO:0000313" key="7">
    <source>
        <dbReference type="EMBL" id="KAF9781180.1"/>
    </source>
</evidence>
<evidence type="ECO:0000256" key="1">
    <source>
        <dbReference type="ARBA" id="ARBA00010086"/>
    </source>
</evidence>
<keyword evidence="8" id="KW-1185">Reference proteome</keyword>
<dbReference type="PANTHER" id="PTHR12303">
    <property type="entry name" value="CARNOSINE N-METHYLTRANSFERASE"/>
    <property type="match status" value="1"/>
</dbReference>
<dbReference type="SUPFAM" id="SSF53335">
    <property type="entry name" value="S-adenosyl-L-methionine-dependent methyltransferases"/>
    <property type="match status" value="1"/>
</dbReference>
<dbReference type="InterPro" id="IPR029063">
    <property type="entry name" value="SAM-dependent_MTases_sf"/>
</dbReference>
<accession>A0A9P6L3L9</accession>
<name>A0A9P6L3L9_9AGAM</name>
<proteinExistence type="inferred from homology"/>
<evidence type="ECO:0000256" key="3">
    <source>
        <dbReference type="ARBA" id="ARBA00022603"/>
    </source>
</evidence>
<dbReference type="OrthoDB" id="978at2759"/>
<reference evidence="7" key="2">
    <citation type="submission" date="2020-11" db="EMBL/GenBank/DDBJ databases">
        <authorList>
            <consortium name="DOE Joint Genome Institute"/>
            <person name="Kuo A."/>
            <person name="Miyauchi S."/>
            <person name="Kiss E."/>
            <person name="Drula E."/>
            <person name="Kohler A."/>
            <person name="Sanchez-Garcia M."/>
            <person name="Andreopoulos B."/>
            <person name="Barry K.W."/>
            <person name="Bonito G."/>
            <person name="Buee M."/>
            <person name="Carver A."/>
            <person name="Chen C."/>
            <person name="Cichocki N."/>
            <person name="Clum A."/>
            <person name="Culley D."/>
            <person name="Crous P.W."/>
            <person name="Fauchery L."/>
            <person name="Girlanda M."/>
            <person name="Hayes R."/>
            <person name="Keri Z."/>
            <person name="Labutti K."/>
            <person name="Lipzen A."/>
            <person name="Lombard V."/>
            <person name="Magnuson J."/>
            <person name="Maillard F."/>
            <person name="Morin E."/>
            <person name="Murat C."/>
            <person name="Nolan M."/>
            <person name="Ohm R."/>
            <person name="Pangilinan J."/>
            <person name="Pereira M."/>
            <person name="Perotto S."/>
            <person name="Peter M."/>
            <person name="Riley R."/>
            <person name="Sitrit Y."/>
            <person name="Stielow B."/>
            <person name="Szollosi G."/>
            <person name="Zifcakova L."/>
            <person name="Stursova M."/>
            <person name="Spatafora J.W."/>
            <person name="Tedersoo L."/>
            <person name="Vaario L.-M."/>
            <person name="Yamada A."/>
            <person name="Yan M."/>
            <person name="Wang P."/>
            <person name="Xu J."/>
            <person name="Bruns T."/>
            <person name="Baldrian P."/>
            <person name="Vilgalys R."/>
            <person name="Henrissat B."/>
            <person name="Grigoriev I.V."/>
            <person name="Hibbett D."/>
            <person name="Nagy L.G."/>
            <person name="Martin F.M."/>
        </authorList>
    </citation>
    <scope>NUCLEOTIDE SEQUENCE</scope>
    <source>
        <strain evidence="7">UH-Tt-Lm1</strain>
    </source>
</reference>
<dbReference type="AlphaFoldDB" id="A0A9P6L3L9"/>
<dbReference type="GO" id="GO:0032259">
    <property type="term" value="P:methylation"/>
    <property type="evidence" value="ECO:0007669"/>
    <property type="project" value="UniProtKB-KW"/>
</dbReference>
<keyword evidence="3" id="KW-0489">Methyltransferase</keyword>
<dbReference type="Gene3D" id="3.40.50.150">
    <property type="entry name" value="Vaccinia Virus protein VP39"/>
    <property type="match status" value="1"/>
</dbReference>
<dbReference type="SMART" id="SM01296">
    <property type="entry name" value="N2227"/>
    <property type="match status" value="1"/>
</dbReference>
<dbReference type="PANTHER" id="PTHR12303:SF6">
    <property type="entry name" value="CARNOSINE N-METHYLTRANSFERASE"/>
    <property type="match status" value="1"/>
</dbReference>
<feature type="compositionally biased region" description="Basic and acidic residues" evidence="6">
    <location>
        <begin position="88"/>
        <end position="114"/>
    </location>
</feature>
<dbReference type="Pfam" id="PF07942">
    <property type="entry name" value="CARME"/>
    <property type="match status" value="1"/>
</dbReference>
<keyword evidence="5" id="KW-0949">S-adenosyl-L-methionine</keyword>
<evidence type="ECO:0000256" key="4">
    <source>
        <dbReference type="ARBA" id="ARBA00022679"/>
    </source>
</evidence>
<dbReference type="InterPro" id="IPR012901">
    <property type="entry name" value="CARME"/>
</dbReference>
<protein>
    <recommendedName>
        <fullName evidence="2">carnosine N-methyltransferase</fullName>
        <ecNumber evidence="2">2.1.1.22</ecNumber>
    </recommendedName>
</protein>
<gene>
    <name evidence="7" type="ORF">BJ322DRAFT_1011040</name>
</gene>
<sequence>MPLTDQEIEEEEAHFASVVSAFSSYTAHSISANNRRRKDFFRLPKEDQDVLERIGYKTRLKSVDKAILANSKFLDAIVVNTEIFSQQPERERHDMEPDPSHSHSHELGGDDHSHPHPHGHGGGHTHEHDSPDHGINEGDMDKVRSTLKQLVRDWSEEGKGEREACYTPMIDALIEHFSNVSPDERGSIRVLVPGAGLGRLAYDIAKLGFTCQGNEFSLFMLLTSSFILNRTESLHQHALHPYIHSFSNIPEASALLREITIPDVLPSDLLEGASFSMVAGDFEEIYGSPDEGNENVGRWDAIVTCFFIDTAKNVVNYLRIFHKILAPGGVWINLGPLLWHWENSRTDPSIELDLEQVKALVEEIGFEIRDEKTIDTTYTNNTQSMLAYTYHSAMWTAIKK</sequence>